<accession>A0A3S0RQI6</accession>
<dbReference type="EMBL" id="RXNT01000004">
    <property type="protein sequence ID" value="RTR33971.1"/>
    <property type="molecule type" value="Genomic_DNA"/>
</dbReference>
<evidence type="ECO:0000313" key="2">
    <source>
        <dbReference type="Proteomes" id="UP000271374"/>
    </source>
</evidence>
<dbReference type="Proteomes" id="UP000271374">
    <property type="component" value="Unassembled WGS sequence"/>
</dbReference>
<organism evidence="1 2">
    <name type="scientific">Bacillus yapensis</name>
    <dbReference type="NCBI Taxonomy" id="2492960"/>
    <lineage>
        <taxon>Bacteria</taxon>
        <taxon>Bacillati</taxon>
        <taxon>Bacillota</taxon>
        <taxon>Bacilli</taxon>
        <taxon>Bacillales</taxon>
        <taxon>Bacillaceae</taxon>
        <taxon>Bacillus</taxon>
    </lineage>
</organism>
<dbReference type="OrthoDB" id="2942890at2"/>
<name>A0A3S0RQI6_9BACI</name>
<protein>
    <submittedName>
        <fullName evidence="1">Uncharacterized protein</fullName>
    </submittedName>
</protein>
<reference evidence="1 2" key="1">
    <citation type="submission" date="2018-12" db="EMBL/GenBank/DDBJ databases">
        <title>Bacillus yapensis draft genome sequence.</title>
        <authorList>
            <person name="Yu L."/>
            <person name="Xu X."/>
            <person name="Tang X."/>
        </authorList>
    </citation>
    <scope>NUCLEOTIDE SEQUENCE [LARGE SCALE GENOMIC DNA]</scope>
    <source>
        <strain evidence="1 2">XXST-01</strain>
    </source>
</reference>
<dbReference type="RefSeq" id="WP_126407763.1">
    <property type="nucleotide sequence ID" value="NZ_RXNT01000004.1"/>
</dbReference>
<gene>
    <name evidence="1" type="ORF">EKG37_07095</name>
</gene>
<comment type="caution">
    <text evidence="1">The sequence shown here is derived from an EMBL/GenBank/DDBJ whole genome shotgun (WGS) entry which is preliminary data.</text>
</comment>
<keyword evidence="2" id="KW-1185">Reference proteome</keyword>
<proteinExistence type="predicted"/>
<sequence length="159" mass="18307">MIHLLPEQIEKIAEEASKNFDPKVNHLIQRIVESDGSITFPSEELIFKVVIDLLKKHTQVFTLDGLELQNKEAISTFLCVLDNILIADQIKKAHELVKQEFPNSRLKLELRPDPENGEDVLYFLIQSLSDLDKDIESLNSIYDEITLSERFIVNLDFSL</sequence>
<evidence type="ECO:0000313" key="1">
    <source>
        <dbReference type="EMBL" id="RTR33971.1"/>
    </source>
</evidence>
<dbReference type="AlphaFoldDB" id="A0A3S0RQI6"/>